<feature type="compositionally biased region" description="Polar residues" evidence="8">
    <location>
        <begin position="9"/>
        <end position="28"/>
    </location>
</feature>
<keyword evidence="4" id="KW-0378">Hydrolase</keyword>
<gene>
    <name evidence="11" type="ORF">SAMEA4029009_CIC11G00000000239</name>
</gene>
<reference evidence="11 12" key="1">
    <citation type="submission" date="2016-10" db="EMBL/GenBank/DDBJ databases">
        <authorList>
            <person name="de Groot N.N."/>
        </authorList>
    </citation>
    <scope>NUCLEOTIDE SEQUENCE [LARGE SCALE GENOMIC DNA]</scope>
    <source>
        <strain evidence="11 12">PYCC 4715</strain>
    </source>
</reference>
<dbReference type="InterPro" id="IPR036390">
    <property type="entry name" value="WH_DNA-bd_sf"/>
</dbReference>
<dbReference type="InterPro" id="IPR036388">
    <property type="entry name" value="WH-like_DNA-bd_sf"/>
</dbReference>
<feature type="region of interest" description="Disordered" evidence="8">
    <location>
        <begin position="198"/>
        <end position="223"/>
    </location>
</feature>
<dbReference type="InterPro" id="IPR003593">
    <property type="entry name" value="AAA+_ATPase"/>
</dbReference>
<evidence type="ECO:0000259" key="10">
    <source>
        <dbReference type="PROSITE" id="PS51194"/>
    </source>
</evidence>
<keyword evidence="2" id="KW-0677">Repeat</keyword>
<evidence type="ECO:0000256" key="8">
    <source>
        <dbReference type="SAM" id="MobiDB-lite"/>
    </source>
</evidence>
<dbReference type="FunFam" id="3.40.50.300:FF:003287">
    <property type="entry name" value="U5 small nuclear ribonucleoprotein 200 kDa helicase"/>
    <property type="match status" value="1"/>
</dbReference>
<keyword evidence="6" id="KW-0067">ATP-binding</keyword>
<dbReference type="InterPro" id="IPR050474">
    <property type="entry name" value="Hel308_SKI2-like"/>
</dbReference>
<dbReference type="GO" id="GO:0005524">
    <property type="term" value="F:ATP binding"/>
    <property type="evidence" value="ECO:0007669"/>
    <property type="project" value="UniProtKB-KW"/>
</dbReference>
<dbReference type="InterPro" id="IPR014001">
    <property type="entry name" value="Helicase_ATP-bd"/>
</dbReference>
<evidence type="ECO:0000256" key="3">
    <source>
        <dbReference type="ARBA" id="ARBA00022741"/>
    </source>
</evidence>
<evidence type="ECO:0000313" key="12">
    <source>
        <dbReference type="Proteomes" id="UP000182259"/>
    </source>
</evidence>
<dbReference type="InterPro" id="IPR001650">
    <property type="entry name" value="Helicase_C-like"/>
</dbReference>
<dbReference type="SMART" id="SM00490">
    <property type="entry name" value="HELICc"/>
    <property type="match status" value="1"/>
</dbReference>
<dbReference type="FunFam" id="1.10.10.10:FF:000024">
    <property type="entry name" value="U5 small nuclear ribonucleoprotein helicase"/>
    <property type="match status" value="1"/>
</dbReference>
<dbReference type="Pfam" id="PF21188">
    <property type="entry name" value="BRR2_plug"/>
    <property type="match status" value="1"/>
</dbReference>
<dbReference type="FunFam" id="1.10.10.10:FF:000012">
    <property type="entry name" value="U5 small nuclear ribonucleoprotein helicase"/>
    <property type="match status" value="1"/>
</dbReference>
<dbReference type="InterPro" id="IPR035892">
    <property type="entry name" value="C2_domain_sf"/>
</dbReference>
<dbReference type="Gene3D" id="3.40.50.300">
    <property type="entry name" value="P-loop containing nucleotide triphosphate hydrolases"/>
    <property type="match status" value="4"/>
</dbReference>
<organism evidence="11 12">
    <name type="scientific">Sungouiella intermedia</name>
    <dbReference type="NCBI Taxonomy" id="45354"/>
    <lineage>
        <taxon>Eukaryota</taxon>
        <taxon>Fungi</taxon>
        <taxon>Dikarya</taxon>
        <taxon>Ascomycota</taxon>
        <taxon>Saccharomycotina</taxon>
        <taxon>Pichiomycetes</taxon>
        <taxon>Metschnikowiaceae</taxon>
        <taxon>Sungouiella</taxon>
    </lineage>
</organism>
<dbReference type="SMART" id="SM00382">
    <property type="entry name" value="AAA"/>
    <property type="match status" value="2"/>
</dbReference>
<dbReference type="SUPFAM" id="SSF46785">
    <property type="entry name" value="Winged helix' DNA-binding domain"/>
    <property type="match status" value="1"/>
</dbReference>
<dbReference type="Gene3D" id="1.10.150.20">
    <property type="entry name" value="5' to 3' exonuclease, C-terminal subdomain"/>
    <property type="match status" value="2"/>
</dbReference>
<dbReference type="PIRSF" id="PIRSF039073">
    <property type="entry name" value="BRR2"/>
    <property type="match status" value="1"/>
</dbReference>
<dbReference type="Gene3D" id="2.60.40.150">
    <property type="entry name" value="C2 domain"/>
    <property type="match status" value="1"/>
</dbReference>
<dbReference type="PROSITE" id="PS51192">
    <property type="entry name" value="HELICASE_ATP_BIND_1"/>
    <property type="match status" value="2"/>
</dbReference>
<dbReference type="Pfam" id="PF18149">
    <property type="entry name" value="Helicase_PWI"/>
    <property type="match status" value="1"/>
</dbReference>
<dbReference type="FunFam" id="3.40.50.300:FF:000062">
    <property type="entry name" value="U5 small nuclear ribonucleoprotein helicase"/>
    <property type="match status" value="1"/>
</dbReference>
<dbReference type="SMART" id="SM00973">
    <property type="entry name" value="Sec63"/>
    <property type="match status" value="2"/>
</dbReference>
<dbReference type="GO" id="GO:0004386">
    <property type="term" value="F:helicase activity"/>
    <property type="evidence" value="ECO:0007669"/>
    <property type="project" value="UniProtKB-KW"/>
</dbReference>
<name>A0A1L0BF89_9ASCO</name>
<dbReference type="PROSITE" id="PS51194">
    <property type="entry name" value="HELICASE_CTER"/>
    <property type="match status" value="1"/>
</dbReference>
<evidence type="ECO:0000256" key="7">
    <source>
        <dbReference type="ARBA" id="ARBA00034541"/>
    </source>
</evidence>
<dbReference type="FunFam" id="1.10.3380.10:FF:000001">
    <property type="entry name" value="U5 small nuclear ribonucleoprotein helicase"/>
    <property type="match status" value="1"/>
</dbReference>
<evidence type="ECO:0000259" key="9">
    <source>
        <dbReference type="PROSITE" id="PS51192"/>
    </source>
</evidence>
<dbReference type="PANTHER" id="PTHR47961">
    <property type="entry name" value="DNA POLYMERASE THETA, PUTATIVE (AFU_ORTHOLOGUE AFUA_1G05260)-RELATED"/>
    <property type="match status" value="1"/>
</dbReference>
<dbReference type="SUPFAM" id="SSF81296">
    <property type="entry name" value="E set domains"/>
    <property type="match status" value="1"/>
</dbReference>
<accession>A0A1L0BF89</accession>
<dbReference type="CDD" id="cd18795">
    <property type="entry name" value="SF2_C_Ski2"/>
    <property type="match status" value="1"/>
</dbReference>
<dbReference type="SUPFAM" id="SSF158702">
    <property type="entry name" value="Sec63 N-terminal domain-like"/>
    <property type="match status" value="2"/>
</dbReference>
<evidence type="ECO:0000256" key="5">
    <source>
        <dbReference type="ARBA" id="ARBA00022806"/>
    </source>
</evidence>
<feature type="domain" description="Helicase C-terminal" evidence="10">
    <location>
        <begin position="676"/>
        <end position="865"/>
    </location>
</feature>
<dbReference type="Proteomes" id="UP000182259">
    <property type="component" value="Chromosome I"/>
</dbReference>
<proteinExistence type="inferred from homology"/>
<feature type="region of interest" description="Disordered" evidence="8">
    <location>
        <begin position="1"/>
        <end position="77"/>
    </location>
</feature>
<protein>
    <recommendedName>
        <fullName evidence="7">U5 small nuclear ribonucleoprotein 200 kDa helicase</fullName>
    </recommendedName>
</protein>
<dbReference type="PANTHER" id="PTHR47961:SF4">
    <property type="entry name" value="ACTIVATING SIGNAL COINTEGRATOR 1 COMPLEX SUBUNIT 3"/>
    <property type="match status" value="1"/>
</dbReference>
<comment type="similarity">
    <text evidence="1">Belongs to the helicase family. SKI2 subfamily.</text>
</comment>
<dbReference type="InterPro" id="IPR048863">
    <property type="entry name" value="BRR2_plug"/>
</dbReference>
<dbReference type="FunFam" id="1.10.150.20:FF:000013">
    <property type="entry name" value="U5 small nuclear ribonucleoprotein kDa helicase"/>
    <property type="match status" value="1"/>
</dbReference>
<dbReference type="FunFam" id="2.60.40.150:FF:000133">
    <property type="entry name" value="Pre-mRNA splicing helicase, putative"/>
    <property type="match status" value="1"/>
</dbReference>
<keyword evidence="3" id="KW-0547">Nucleotide-binding</keyword>
<dbReference type="InterPro" id="IPR014756">
    <property type="entry name" value="Ig_E-set"/>
</dbReference>
<evidence type="ECO:0000256" key="2">
    <source>
        <dbReference type="ARBA" id="ARBA00022737"/>
    </source>
</evidence>
<dbReference type="GO" id="GO:0032991">
    <property type="term" value="C:protein-containing complex"/>
    <property type="evidence" value="ECO:0007669"/>
    <property type="project" value="UniProtKB-ARBA"/>
</dbReference>
<dbReference type="SMART" id="SM00487">
    <property type="entry name" value="DEXDc"/>
    <property type="match status" value="2"/>
</dbReference>
<evidence type="ECO:0000313" key="11">
    <source>
        <dbReference type="EMBL" id="SGZ50263.1"/>
    </source>
</evidence>
<feature type="domain" description="Helicase ATP-binding" evidence="9">
    <location>
        <begin position="1224"/>
        <end position="1401"/>
    </location>
</feature>
<dbReference type="GO" id="GO:0016787">
    <property type="term" value="F:hydrolase activity"/>
    <property type="evidence" value="ECO:0007669"/>
    <property type="project" value="UniProtKB-KW"/>
</dbReference>
<dbReference type="Gene3D" id="1.10.3380.10">
    <property type="entry name" value="Sec63 N-terminal domain-like domain"/>
    <property type="match status" value="2"/>
</dbReference>
<dbReference type="Gene3D" id="1.10.10.10">
    <property type="entry name" value="Winged helix-like DNA-binding domain superfamily/Winged helix DNA-binding domain"/>
    <property type="match status" value="2"/>
</dbReference>
<dbReference type="InterPro" id="IPR041094">
    <property type="entry name" value="Brr2_helicase_PWI"/>
</dbReference>
<evidence type="ECO:0000256" key="1">
    <source>
        <dbReference type="ARBA" id="ARBA00010140"/>
    </source>
</evidence>
<feature type="compositionally biased region" description="Basic and acidic residues" evidence="8">
    <location>
        <begin position="68"/>
        <end position="77"/>
    </location>
</feature>
<dbReference type="Pfam" id="PF02889">
    <property type="entry name" value="Sec63"/>
    <property type="match status" value="2"/>
</dbReference>
<dbReference type="EMBL" id="LT635764">
    <property type="protein sequence ID" value="SGZ50263.1"/>
    <property type="molecule type" value="Genomic_DNA"/>
</dbReference>
<dbReference type="Pfam" id="PF00271">
    <property type="entry name" value="Helicase_C"/>
    <property type="match status" value="1"/>
</dbReference>
<dbReference type="SUPFAM" id="SSF52540">
    <property type="entry name" value="P-loop containing nucleoside triphosphate hydrolases"/>
    <property type="match status" value="4"/>
</dbReference>
<dbReference type="Pfam" id="PF00270">
    <property type="entry name" value="DEAD"/>
    <property type="match status" value="2"/>
</dbReference>
<keyword evidence="5" id="KW-0347">Helicase</keyword>
<feature type="domain" description="Helicase ATP-binding" evidence="9">
    <location>
        <begin position="465"/>
        <end position="638"/>
    </location>
</feature>
<dbReference type="CDD" id="cd18021">
    <property type="entry name" value="DEXHc_Brr2_2"/>
    <property type="match status" value="1"/>
</dbReference>
<evidence type="ECO:0000256" key="6">
    <source>
        <dbReference type="ARBA" id="ARBA00022840"/>
    </source>
</evidence>
<dbReference type="Pfam" id="PF23445">
    <property type="entry name" value="WHD_SNRNP200"/>
    <property type="match status" value="2"/>
</dbReference>
<dbReference type="InterPro" id="IPR004179">
    <property type="entry name" value="Sec63-dom"/>
</dbReference>
<dbReference type="InterPro" id="IPR011545">
    <property type="entry name" value="DEAD/DEAH_box_helicase_dom"/>
</dbReference>
<dbReference type="GO" id="GO:0005634">
    <property type="term" value="C:nucleus"/>
    <property type="evidence" value="ECO:0007669"/>
    <property type="project" value="TreeGrafter"/>
</dbReference>
<dbReference type="InterPro" id="IPR057842">
    <property type="entry name" value="WH_MER3"/>
</dbReference>
<evidence type="ECO:0000256" key="4">
    <source>
        <dbReference type="ARBA" id="ARBA00022801"/>
    </source>
</evidence>
<sequence>MPEHIPDKTGNNSPKNGINTSNGKTGTDSLDARPNYNPTSLVGQVSVKDMGSRVTRESGGILVSQSRDSSEKEEFSTKENFNALSNMEFESINYRPTNKQNAANFENLTVEIRKHIPDELHSVILSAADAILECLKNEELSVEDKRTEIESLLSTKLDDMQMRELVVLTKEITDYDIQQNQDMEAGESETIAVVFEEDEVNEPTHTMEDPEVTTQTEEPTAQEEIQEEAKTITPGVNLEAKTILIHEVKRDFYFARLSALEPDTDNKEIVEVCKKISKSMANKDLGDQELEMALLETLDYKHLEFVKMCVENRWQIVYGLQLHQNREKALAEIRSENLDYLLDESNKRSRSGLLSDNQATKRTKLDLEMKEIPQRKPKIIDLEGLVFDQGHHLMANSKITLSKGSYQQNKKLYDIISVPAPPAPPSLESSNEKLVEISELPEWAQPAFPVGETSNLNRIQSKVFPSAFLSDSNILLCAPTGAGKTNVAMLTILRMLGNYRDDKSGKFDLKSFKAVYVAPLKALVSEQMREFQRRLTAQFGVVVNELTGDLSLSQKEIMETQKWDVVTRKATEESFTSLVKVLIIDEIHLLHDERGPVLESIIVRAKRQPETRLIGLSATLPNYQDVARFLGVDIEKGLFYFDALYRPCPLEQQYIGIKEKKAIKKVAAMNEACYEKLEECIKNRHQLIIFVHSRKDTVKTAKWLRDKAGENELGVHRSGAGTSEILRQEAENSSNKNLSEILPSGFGIHHAGLNKSDRSVVEDLFAQGHIQVLVSTATLAWGVNLPAHTVIIKGTDTYNPEKGAWVQLSPQDILQMLGRAGRPRYDSSGEGVIITAQEELQYYLAILNQQLPIESQLMSRLADNLNAEVVLGSVTSREDAIEWLGQTYLYIRMLSAPKLYQVGIEYADDGALYWKRADLVHSALVLLQQHKLVMYDAETGDVQPTELGKIAAHFYISYPTMGAYNTELKLWMSEMDVLRIFAGSGEFKYVPVRQEEKMEVSKLADKCPIPIKENASDPLAKINVLLQTYISRLRLEGFALMADMVYVTQSAGRLLRAIHQICLKKKWAKLTLITLELCKFVERRMWNTNSPFRQFGELASAEIIRATEASHLPFISYFDLSGAELAEAINFKGHTHKTVEIDFFVPIADPLAPAYYVTFTSEKWLNSQWRIPVKMFNMKIPKKPSSPTDLLDVQTVPIEALKNEVMSATFDFSYFNGLQSQCFRSLWETSQNIFIGAPKGSGKTACAELAILNAWRLNKQRILYLQPSQELVDRQLKIWKRKFSSLTEPAKVISKLTGDATADARILSRSHLVLATPSQFDVVSRRWRQRKAIQTLDLIVADDLQLLGSGFSGVAYEVVLSRLRFIAAHLEREIRFVALSMPLLYGREIGEWLGCSKSSIFNFNPSKRIRSIQEIRLQPYSDLKNLNTLAHSCANFLKTTSSCLVFVPTRSNGLELASRLLELSSVNFVKYEEKLDLLIEKVEDATLKHTLRKGVGIYQENMSIRDKLVTERAFEQGLIRLLIATRATAVYAPHSTNVVIYGTQGNEILQSSDYSITELLEMVGYSPLLEILNSPLPLESNLSFSLHDPFMHEIAARTFRSQQDCVDWITFTLFYRRLAQNPSFYSLVDVTHLGISEYLSDLVENTLNDLSEAGLIEIEDEKDSEESEESEEAITPLNGAMISSHYDVTYTSMKNFGELSGKARLRNIIEAVTSAGEFDDLPARANEYNTLASIASKVPFKLTSDSDFDSPHVKAFLLLQAHLSRIPVKGSLEYDQHKLLGSVLKLVNACVDTLSSEGHLNALTAMDLSQMIVQGMWNKESPVRQIPHVNEQMLQRAKKYNVETIYDIMSLEDDERDDFLQLSEVELHDVADFVNSFPNIDVRYELDVESGVVANEPKSITVIIDRDEEMDDLTVASLRFPFSKTEGWWIVVGDSETRQLYAIKKTQVKDESQSITLEFTIPNPGHHKITLWCMCDSYIDADKEMEFEVDVGP</sequence>
<dbReference type="InterPro" id="IPR027417">
    <property type="entry name" value="P-loop_NTPase"/>
</dbReference>
<dbReference type="GO" id="GO:0003676">
    <property type="term" value="F:nucleic acid binding"/>
    <property type="evidence" value="ECO:0007669"/>
    <property type="project" value="InterPro"/>
</dbReference>
<dbReference type="GO" id="GO:0006397">
    <property type="term" value="P:mRNA processing"/>
    <property type="evidence" value="ECO:0007669"/>
    <property type="project" value="UniProtKB-ARBA"/>
</dbReference>